<dbReference type="SMART" id="SM00066">
    <property type="entry name" value="GAL4"/>
    <property type="match status" value="1"/>
</dbReference>
<dbReference type="Proteomes" id="UP001610446">
    <property type="component" value="Unassembled WGS sequence"/>
</dbReference>
<protein>
    <recommendedName>
        <fullName evidence="8">Zn(2)-C6 fungal-type domain-containing protein</fullName>
    </recommendedName>
</protein>
<evidence type="ECO:0000256" key="3">
    <source>
        <dbReference type="ARBA" id="ARBA00023015"/>
    </source>
</evidence>
<feature type="region of interest" description="Disordered" evidence="7">
    <location>
        <begin position="61"/>
        <end position="103"/>
    </location>
</feature>
<evidence type="ECO:0000256" key="1">
    <source>
        <dbReference type="ARBA" id="ARBA00004123"/>
    </source>
</evidence>
<evidence type="ECO:0000313" key="10">
    <source>
        <dbReference type="Proteomes" id="UP001610446"/>
    </source>
</evidence>
<gene>
    <name evidence="9" type="ORF">BJY01DRAFT_256149</name>
</gene>
<dbReference type="InterPro" id="IPR001138">
    <property type="entry name" value="Zn2Cys6_DnaBD"/>
</dbReference>
<dbReference type="EMBL" id="JBFXLU010000468">
    <property type="protein sequence ID" value="KAL2825875.1"/>
    <property type="molecule type" value="Genomic_DNA"/>
</dbReference>
<sequence length="626" mass="69508">MPSSRDGDTARARRRRRVYACDSCFRKKIKCDGTVPKCDWCHHHSIPCTYTRNQERLSLHKAKEPGTRSTPPSTPSSVSSTTLKKGSDVPEAKKSFSASVGPQGVAPRGFGSDICFAGQSLGNICGFNGLPFFSPGGLAWIKSRTGDDGSLDWYSSGGPHVWPPMESKEEHENRQRVELPEKRVLRQHLEAYQMSHSGPLFPLVNPPCFEHTIRAAYDEELSDLSPSIISARACVFGFMALSSYITGQPHEGTIMNADKYAREVQDLLPDLSMERVTLDGLQAVLLLCFCCTALSGDVLKTELLLSWAVRYIFHLKGNLYPTDVHGEHVHAKLHVRNLFWVCFVQDKIFGLRTGLPPLFDPMNCDLTLPDCGPHHPPSFPSIHHQKPSPFITIIRLGLVQSEIYRGLYSCAALRQSDAELLATIRRLDSALEEWWSSVPIFTPEGVAHGEPTMADFLFKMQYHYCMAAIHQTSSRCTAWVLNQDTRAAGSSLALSVGASRAVLTKFLEALPHDLGHFLMFCLPELTTATIHLFSSILTNPLDHSSQADLNLMRVASQQIEKHLWQQAPVSFTGQVRLVERFAGDLQRLAECAIVKAQGGGLQPDEYLPVELSMTDPGCRSHLPYAE</sequence>
<evidence type="ECO:0000256" key="6">
    <source>
        <dbReference type="ARBA" id="ARBA00023242"/>
    </source>
</evidence>
<feature type="compositionally biased region" description="Basic and acidic residues" evidence="7">
    <location>
        <begin position="85"/>
        <end position="94"/>
    </location>
</feature>
<feature type="domain" description="Zn(2)-C6 fungal-type" evidence="8">
    <location>
        <begin position="20"/>
        <end position="50"/>
    </location>
</feature>
<evidence type="ECO:0000256" key="4">
    <source>
        <dbReference type="ARBA" id="ARBA00023125"/>
    </source>
</evidence>
<dbReference type="InterPro" id="IPR007219">
    <property type="entry name" value="XnlR_reg_dom"/>
</dbReference>
<dbReference type="Gene3D" id="4.10.240.10">
    <property type="entry name" value="Zn(2)-C6 fungal-type DNA-binding domain"/>
    <property type="match status" value="1"/>
</dbReference>
<accession>A0ABR4IDR8</accession>
<reference evidence="9 10" key="1">
    <citation type="submission" date="2024-07" db="EMBL/GenBank/DDBJ databases">
        <title>Section-level genome sequencing and comparative genomics of Aspergillus sections Usti and Cavernicolus.</title>
        <authorList>
            <consortium name="Lawrence Berkeley National Laboratory"/>
            <person name="Nybo J.L."/>
            <person name="Vesth T.C."/>
            <person name="Theobald S."/>
            <person name="Frisvad J.C."/>
            <person name="Larsen T.O."/>
            <person name="Kjaerboelling I."/>
            <person name="Rothschild-Mancinelli K."/>
            <person name="Lyhne E.K."/>
            <person name="Kogle M.E."/>
            <person name="Barry K."/>
            <person name="Clum A."/>
            <person name="Na H."/>
            <person name="Ledsgaard L."/>
            <person name="Lin J."/>
            <person name="Lipzen A."/>
            <person name="Kuo A."/>
            <person name="Riley R."/>
            <person name="Mondo S."/>
            <person name="Labutti K."/>
            <person name="Haridas S."/>
            <person name="Pangalinan J."/>
            <person name="Salamov A.A."/>
            <person name="Simmons B.A."/>
            <person name="Magnuson J.K."/>
            <person name="Chen J."/>
            <person name="Drula E."/>
            <person name="Henrissat B."/>
            <person name="Wiebenga A."/>
            <person name="Lubbers R.J."/>
            <person name="Gomes A.C."/>
            <person name="Makela M.R."/>
            <person name="Stajich J."/>
            <person name="Grigoriev I.V."/>
            <person name="Mortensen U.H."/>
            <person name="De Vries R.P."/>
            <person name="Baker S.E."/>
            <person name="Andersen M.R."/>
        </authorList>
    </citation>
    <scope>NUCLEOTIDE SEQUENCE [LARGE SCALE GENOMIC DNA]</scope>
    <source>
        <strain evidence="9 10">CBS 123904</strain>
    </source>
</reference>
<comment type="caution">
    <text evidence="9">The sequence shown here is derived from an EMBL/GenBank/DDBJ whole genome shotgun (WGS) entry which is preliminary data.</text>
</comment>
<evidence type="ECO:0000259" key="8">
    <source>
        <dbReference type="PROSITE" id="PS50048"/>
    </source>
</evidence>
<evidence type="ECO:0000256" key="7">
    <source>
        <dbReference type="SAM" id="MobiDB-lite"/>
    </source>
</evidence>
<dbReference type="SUPFAM" id="SSF57701">
    <property type="entry name" value="Zn2/Cys6 DNA-binding domain"/>
    <property type="match status" value="1"/>
</dbReference>
<dbReference type="InterPro" id="IPR050987">
    <property type="entry name" value="AtrR-like"/>
</dbReference>
<dbReference type="Pfam" id="PF00172">
    <property type="entry name" value="Zn_clus"/>
    <property type="match status" value="1"/>
</dbReference>
<evidence type="ECO:0000313" key="9">
    <source>
        <dbReference type="EMBL" id="KAL2825875.1"/>
    </source>
</evidence>
<dbReference type="SMART" id="SM00906">
    <property type="entry name" value="Fungal_trans"/>
    <property type="match status" value="1"/>
</dbReference>
<keyword evidence="5" id="KW-0804">Transcription</keyword>
<dbReference type="PANTHER" id="PTHR46910">
    <property type="entry name" value="TRANSCRIPTION FACTOR PDR1"/>
    <property type="match status" value="1"/>
</dbReference>
<dbReference type="PANTHER" id="PTHR46910:SF37">
    <property type="entry name" value="ZN(II)2CYS6 TRANSCRIPTION FACTOR (EUROFUNG)"/>
    <property type="match status" value="1"/>
</dbReference>
<name>A0ABR4IDR8_9EURO</name>
<dbReference type="Pfam" id="PF04082">
    <property type="entry name" value="Fungal_trans"/>
    <property type="match status" value="1"/>
</dbReference>
<keyword evidence="10" id="KW-1185">Reference proteome</keyword>
<evidence type="ECO:0000256" key="2">
    <source>
        <dbReference type="ARBA" id="ARBA00022723"/>
    </source>
</evidence>
<dbReference type="CDD" id="cd00067">
    <property type="entry name" value="GAL4"/>
    <property type="match status" value="1"/>
</dbReference>
<keyword evidence="6" id="KW-0539">Nucleus</keyword>
<proteinExistence type="predicted"/>
<comment type="subcellular location">
    <subcellularLocation>
        <location evidence="1">Nucleus</location>
    </subcellularLocation>
</comment>
<feature type="compositionally biased region" description="Low complexity" evidence="7">
    <location>
        <begin position="67"/>
        <end position="82"/>
    </location>
</feature>
<dbReference type="CDD" id="cd12148">
    <property type="entry name" value="fungal_TF_MHR"/>
    <property type="match status" value="1"/>
</dbReference>
<keyword evidence="3" id="KW-0805">Transcription regulation</keyword>
<organism evidence="9 10">
    <name type="scientific">Aspergillus pseudoustus</name>
    <dbReference type="NCBI Taxonomy" id="1810923"/>
    <lineage>
        <taxon>Eukaryota</taxon>
        <taxon>Fungi</taxon>
        <taxon>Dikarya</taxon>
        <taxon>Ascomycota</taxon>
        <taxon>Pezizomycotina</taxon>
        <taxon>Eurotiomycetes</taxon>
        <taxon>Eurotiomycetidae</taxon>
        <taxon>Eurotiales</taxon>
        <taxon>Aspergillaceae</taxon>
        <taxon>Aspergillus</taxon>
        <taxon>Aspergillus subgen. Nidulantes</taxon>
    </lineage>
</organism>
<evidence type="ECO:0000256" key="5">
    <source>
        <dbReference type="ARBA" id="ARBA00023163"/>
    </source>
</evidence>
<dbReference type="InterPro" id="IPR036864">
    <property type="entry name" value="Zn2-C6_fun-type_DNA-bd_sf"/>
</dbReference>
<keyword evidence="4" id="KW-0238">DNA-binding</keyword>
<dbReference type="PROSITE" id="PS50048">
    <property type="entry name" value="ZN2_CY6_FUNGAL_2"/>
    <property type="match status" value="1"/>
</dbReference>
<keyword evidence="2" id="KW-0479">Metal-binding</keyword>